<name>A0AA88QDC3_9ASTE</name>
<dbReference type="AlphaFoldDB" id="A0AA88QDC3"/>
<dbReference type="EMBL" id="JAVXUO010002927">
    <property type="protein sequence ID" value="KAK2968254.1"/>
    <property type="molecule type" value="Genomic_DNA"/>
</dbReference>
<organism evidence="1 2">
    <name type="scientific">Escallonia rubra</name>
    <dbReference type="NCBI Taxonomy" id="112253"/>
    <lineage>
        <taxon>Eukaryota</taxon>
        <taxon>Viridiplantae</taxon>
        <taxon>Streptophyta</taxon>
        <taxon>Embryophyta</taxon>
        <taxon>Tracheophyta</taxon>
        <taxon>Spermatophyta</taxon>
        <taxon>Magnoliopsida</taxon>
        <taxon>eudicotyledons</taxon>
        <taxon>Gunneridae</taxon>
        <taxon>Pentapetalae</taxon>
        <taxon>asterids</taxon>
        <taxon>campanulids</taxon>
        <taxon>Escalloniales</taxon>
        <taxon>Escalloniaceae</taxon>
        <taxon>Escallonia</taxon>
    </lineage>
</organism>
<comment type="caution">
    <text evidence="1">The sequence shown here is derived from an EMBL/GenBank/DDBJ whole genome shotgun (WGS) entry which is preliminary data.</text>
</comment>
<gene>
    <name evidence="1" type="ORF">RJ640_030304</name>
</gene>
<reference evidence="1" key="1">
    <citation type="submission" date="2022-12" db="EMBL/GenBank/DDBJ databases">
        <title>Draft genome assemblies for two species of Escallonia (Escalloniales).</title>
        <authorList>
            <person name="Chanderbali A."/>
            <person name="Dervinis C."/>
            <person name="Anghel I."/>
            <person name="Soltis D."/>
            <person name="Soltis P."/>
            <person name="Zapata F."/>
        </authorList>
    </citation>
    <scope>NUCLEOTIDE SEQUENCE</scope>
    <source>
        <strain evidence="1">UCBG92.1500</strain>
        <tissue evidence="1">Leaf</tissue>
    </source>
</reference>
<proteinExistence type="predicted"/>
<protein>
    <submittedName>
        <fullName evidence="1">Uncharacterized protein</fullName>
    </submittedName>
</protein>
<keyword evidence="2" id="KW-1185">Reference proteome</keyword>
<dbReference type="Proteomes" id="UP001187471">
    <property type="component" value="Unassembled WGS sequence"/>
</dbReference>
<evidence type="ECO:0000313" key="1">
    <source>
        <dbReference type="EMBL" id="KAK2968254.1"/>
    </source>
</evidence>
<sequence length="242" mass="25149">MTSSGSLDTSANSTSSPFSFSNSFMTTSFSDLLTSGDAPTTATVAVGRGSLADLIAERTGSGVPKFKSIPPPSLPLSPPVVSPSSYFVIPTGASVDEDDCLKWLESKKPNSDHPFFSLSLPFQSFFAQLHPQNKPHTHPHTLFLSVMTSSGSLDTLANSTSSHFSFSNSFMTTSFSDLLTSGDAPTTATAAVGCGSLADHIAERTGSGVPKFKSIPPHSLPLSPPAVSPSSYFAIPPGLSPC</sequence>
<evidence type="ECO:0000313" key="2">
    <source>
        <dbReference type="Proteomes" id="UP001187471"/>
    </source>
</evidence>
<accession>A0AA88QDC3</accession>